<proteinExistence type="predicted"/>
<keyword evidence="4" id="KW-1185">Reference proteome</keyword>
<dbReference type="RefSeq" id="WP_194856940.1">
    <property type="nucleotide sequence ID" value="NZ_ARXR01000060.1"/>
</dbReference>
<dbReference type="PANTHER" id="PTHR19308:SF14">
    <property type="entry name" value="START DOMAIN-CONTAINING PROTEIN"/>
    <property type="match status" value="1"/>
</dbReference>
<reference evidence="3 4" key="1">
    <citation type="submission" date="2012-09" db="EMBL/GenBank/DDBJ databases">
        <title>Genome Sequence of alkane-degrading Bacterium Alcanivorax venustensis ISO4.</title>
        <authorList>
            <person name="Lai Q."/>
            <person name="Shao Z."/>
        </authorList>
    </citation>
    <scope>NUCLEOTIDE SEQUENCE [LARGE SCALE GENOMIC DNA]</scope>
    <source>
        <strain evidence="3 4">ISO4</strain>
    </source>
</reference>
<evidence type="ECO:0000313" key="4">
    <source>
        <dbReference type="Proteomes" id="UP000644441"/>
    </source>
</evidence>
<dbReference type="Pfam" id="PF01852">
    <property type="entry name" value="START"/>
    <property type="match status" value="1"/>
</dbReference>
<evidence type="ECO:0000313" key="3">
    <source>
        <dbReference type="EMBL" id="MBF5054641.1"/>
    </source>
</evidence>
<feature type="chain" id="PRO_5046698157" description="START domain-containing protein" evidence="1">
    <location>
        <begin position="28"/>
        <end position="239"/>
    </location>
</feature>
<dbReference type="PIRSF" id="PIRSF039033">
    <property type="entry name" value="START_dom"/>
    <property type="match status" value="1"/>
</dbReference>
<dbReference type="InterPro" id="IPR002913">
    <property type="entry name" value="START_lipid-bd_dom"/>
</dbReference>
<comment type="caution">
    <text evidence="3">The sequence shown here is derived from an EMBL/GenBank/DDBJ whole genome shotgun (WGS) entry which is preliminary data.</text>
</comment>
<dbReference type="EMBL" id="ARXR01000060">
    <property type="protein sequence ID" value="MBF5054641.1"/>
    <property type="molecule type" value="Genomic_DNA"/>
</dbReference>
<name>A0ABS0AKI5_9GAMM</name>
<dbReference type="Proteomes" id="UP000644441">
    <property type="component" value="Unassembled WGS sequence"/>
</dbReference>
<dbReference type="Gene3D" id="3.30.530.20">
    <property type="match status" value="1"/>
</dbReference>
<dbReference type="PROSITE" id="PS50848">
    <property type="entry name" value="START"/>
    <property type="match status" value="1"/>
</dbReference>
<feature type="domain" description="START" evidence="2">
    <location>
        <begin position="30"/>
        <end position="213"/>
    </location>
</feature>
<keyword evidence="1" id="KW-0732">Signal</keyword>
<protein>
    <recommendedName>
        <fullName evidence="2">START domain-containing protein</fullName>
    </recommendedName>
</protein>
<dbReference type="InterPro" id="IPR023393">
    <property type="entry name" value="START-like_dom_sf"/>
</dbReference>
<dbReference type="InterPro" id="IPR051213">
    <property type="entry name" value="START_lipid_transfer"/>
</dbReference>
<dbReference type="GeneID" id="99766015"/>
<dbReference type="InterPro" id="IPR028347">
    <property type="entry name" value="START_dom_prot"/>
</dbReference>
<dbReference type="PANTHER" id="PTHR19308">
    <property type="entry name" value="PHOSPHATIDYLCHOLINE TRANSFER PROTEIN"/>
    <property type="match status" value="1"/>
</dbReference>
<gene>
    <name evidence="3" type="ORF">ISO4_03243</name>
</gene>
<evidence type="ECO:0000259" key="2">
    <source>
        <dbReference type="PROSITE" id="PS50848"/>
    </source>
</evidence>
<sequence>MQTSLRAIPYLVLLAALLTAGRLPAQAGAWQLVSDRNGIQVYMQHGDRTALKTFRGVTRFPLDDEYAMVALLNDYQAYPDWLHFVDSAWELGRSNEQVRQLHFTTLLPWPLADREAVLQTRVIQASDPTSEEVVVDLSNRPTLLPPNPEYVRFPHMEGMLRFRRVAPGEVEVVYQLELNPGGYIPAWLANILLRDAPYFTLERLRRVVHRAEYQGHYYDWLDLRGPGRPEPAKNVTKNP</sequence>
<evidence type="ECO:0000256" key="1">
    <source>
        <dbReference type="SAM" id="SignalP"/>
    </source>
</evidence>
<accession>A0ABS0AKI5</accession>
<organism evidence="3 4">
    <name type="scientific">Alloalcanivorax venustensis ISO4</name>
    <dbReference type="NCBI Taxonomy" id="1177184"/>
    <lineage>
        <taxon>Bacteria</taxon>
        <taxon>Pseudomonadati</taxon>
        <taxon>Pseudomonadota</taxon>
        <taxon>Gammaproteobacteria</taxon>
        <taxon>Oceanospirillales</taxon>
        <taxon>Alcanivoracaceae</taxon>
        <taxon>Alloalcanivorax</taxon>
    </lineage>
</organism>
<dbReference type="SUPFAM" id="SSF55961">
    <property type="entry name" value="Bet v1-like"/>
    <property type="match status" value="1"/>
</dbReference>
<feature type="signal peptide" evidence="1">
    <location>
        <begin position="1"/>
        <end position="27"/>
    </location>
</feature>
<dbReference type="CDD" id="cd08876">
    <property type="entry name" value="START_1"/>
    <property type="match status" value="1"/>
</dbReference>